<evidence type="ECO:0000313" key="2">
    <source>
        <dbReference type="WBParaSite" id="JU765_v2.g5278.t1"/>
    </source>
</evidence>
<dbReference type="Proteomes" id="UP000887576">
    <property type="component" value="Unplaced"/>
</dbReference>
<dbReference type="WBParaSite" id="JU765_v2.g5278.t1">
    <property type="protein sequence ID" value="JU765_v2.g5278.t1"/>
    <property type="gene ID" value="JU765_v2.g5278"/>
</dbReference>
<sequence length="591" mass="64711">MKLIAITLNVGLFVTTLAIPLKAAEECENVNPTPAVDDCEIDLTVAVDMSLAMNSIANVAELVDDLLANFFTDYDINNVHTALIIFGFGEIQNIDYFDNYGEICYHLTAAENQAMEIGLRNSSLSRVYTTYLDHQLITGRNLKKVFLVATAITDPNNIDSTVNVANQIRSQNGYIILVSLNNPNQLGNLSQIADQVFFTSDYTVGNVSNIISDACQFSGSTTAVPPSTTSSPSTDPSSNAIGTPCSTNSTNAWLDLYFVIDVSDKMTEENFVILSGQLATLFDGLTIGQTPKQSTRVGIITYASNATVQLNLTACNAFRLTNIIFDLDAYHQPNDTGTNIKFALETVLDLKKKEQSYRPMAIIIVAADYDKDNSEDPTQIAEIIKQDGIAILTIAFEASIVVSAELKKLSTLGYAYENIDPQLFDKLFLALTQINCFCPPKTYQFKIYNDTTGSHTTFADCLYGSDGALDPAIAERICEGSGAVLASVTSVPKLDFIIDNVIHETMPKSKQFTVGAHLVDDQWVWFGYNGTVYPVGDYPVIPTNEQGSYTYFNNSFGFNWGIHLQDGGFKNAKSYICQSRACDADFLCNVN</sequence>
<name>A0AC34RAY9_9BILA</name>
<reference evidence="2" key="1">
    <citation type="submission" date="2022-11" db="UniProtKB">
        <authorList>
            <consortium name="WormBaseParasite"/>
        </authorList>
    </citation>
    <scope>IDENTIFICATION</scope>
</reference>
<evidence type="ECO:0000313" key="1">
    <source>
        <dbReference type="Proteomes" id="UP000887576"/>
    </source>
</evidence>
<proteinExistence type="predicted"/>
<organism evidence="1 2">
    <name type="scientific">Panagrolaimus sp. JU765</name>
    <dbReference type="NCBI Taxonomy" id="591449"/>
    <lineage>
        <taxon>Eukaryota</taxon>
        <taxon>Metazoa</taxon>
        <taxon>Ecdysozoa</taxon>
        <taxon>Nematoda</taxon>
        <taxon>Chromadorea</taxon>
        <taxon>Rhabditida</taxon>
        <taxon>Tylenchina</taxon>
        <taxon>Panagrolaimomorpha</taxon>
        <taxon>Panagrolaimoidea</taxon>
        <taxon>Panagrolaimidae</taxon>
        <taxon>Panagrolaimus</taxon>
    </lineage>
</organism>
<accession>A0AC34RAY9</accession>
<protein>
    <submittedName>
        <fullName evidence="2">VWFA domain-containing protein</fullName>
    </submittedName>
</protein>